<dbReference type="InterPro" id="IPR050469">
    <property type="entry name" value="Diguanylate_Cyclase"/>
</dbReference>
<dbReference type="InterPro" id="IPR000160">
    <property type="entry name" value="GGDEF_dom"/>
</dbReference>
<feature type="transmembrane region" description="Helical" evidence="5">
    <location>
        <begin position="383"/>
        <end position="405"/>
    </location>
</feature>
<feature type="coiled-coil region" evidence="4">
    <location>
        <begin position="457"/>
        <end position="484"/>
    </location>
</feature>
<feature type="transmembrane region" description="Helical" evidence="5">
    <location>
        <begin position="204"/>
        <end position="227"/>
    </location>
</feature>
<evidence type="ECO:0000256" key="5">
    <source>
        <dbReference type="SAM" id="Phobius"/>
    </source>
</evidence>
<name>A0A3N9TF35_9VIBR</name>
<keyword evidence="8" id="KW-1185">Reference proteome</keyword>
<evidence type="ECO:0000256" key="1">
    <source>
        <dbReference type="ARBA" id="ARBA00001946"/>
    </source>
</evidence>
<feature type="domain" description="GGDEF" evidence="6">
    <location>
        <begin position="512"/>
        <end position="648"/>
    </location>
</feature>
<dbReference type="AlphaFoldDB" id="A0A3N9TF35"/>
<dbReference type="InterPro" id="IPR011622">
    <property type="entry name" value="7TMR_DISM_rcpt_extracell_dom2"/>
</dbReference>
<comment type="caution">
    <text evidence="7">The sequence shown here is derived from an EMBL/GenBank/DDBJ whole genome shotgun (WGS) entry which is preliminary data.</text>
</comment>
<evidence type="ECO:0000256" key="2">
    <source>
        <dbReference type="ARBA" id="ARBA00012528"/>
    </source>
</evidence>
<dbReference type="PANTHER" id="PTHR45138">
    <property type="entry name" value="REGULATORY COMPONENTS OF SENSORY TRANSDUCTION SYSTEM"/>
    <property type="match status" value="1"/>
</dbReference>
<feature type="transmembrane region" description="Helical" evidence="5">
    <location>
        <begin position="239"/>
        <end position="261"/>
    </location>
</feature>
<feature type="transmembrane region" description="Helical" evidence="5">
    <location>
        <begin position="324"/>
        <end position="346"/>
    </location>
</feature>
<accession>A0A3N9TF35</accession>
<dbReference type="FunFam" id="3.30.70.270:FF:000001">
    <property type="entry name" value="Diguanylate cyclase domain protein"/>
    <property type="match status" value="1"/>
</dbReference>
<evidence type="ECO:0000259" key="6">
    <source>
        <dbReference type="PROSITE" id="PS50887"/>
    </source>
</evidence>
<dbReference type="GO" id="GO:0043709">
    <property type="term" value="P:cell adhesion involved in single-species biofilm formation"/>
    <property type="evidence" value="ECO:0007669"/>
    <property type="project" value="TreeGrafter"/>
</dbReference>
<gene>
    <name evidence="7" type="ORF">EES38_13515</name>
</gene>
<dbReference type="PROSITE" id="PS50887">
    <property type="entry name" value="GGDEF"/>
    <property type="match status" value="1"/>
</dbReference>
<dbReference type="EMBL" id="RJVQ01000005">
    <property type="protein sequence ID" value="RQW62739.1"/>
    <property type="molecule type" value="Genomic_DNA"/>
</dbReference>
<evidence type="ECO:0000256" key="4">
    <source>
        <dbReference type="SAM" id="Coils"/>
    </source>
</evidence>
<feature type="transmembrane region" description="Helical" evidence="5">
    <location>
        <begin position="355"/>
        <end position="377"/>
    </location>
</feature>
<keyword evidence="5" id="KW-0472">Membrane</keyword>
<protein>
    <recommendedName>
        <fullName evidence="2">diguanylate cyclase</fullName>
        <ecNumber evidence="2">2.7.7.65</ecNumber>
    </recommendedName>
</protein>
<keyword evidence="5" id="KW-1133">Transmembrane helix</keyword>
<dbReference type="Gene3D" id="3.30.70.270">
    <property type="match status" value="1"/>
</dbReference>
<feature type="transmembrane region" description="Helical" evidence="5">
    <location>
        <begin position="267"/>
        <end position="287"/>
    </location>
</feature>
<dbReference type="Proteomes" id="UP000281112">
    <property type="component" value="Unassembled WGS sequence"/>
</dbReference>
<dbReference type="InterPro" id="IPR011623">
    <property type="entry name" value="7TMR_DISM_rcpt_extracell_dom1"/>
</dbReference>
<dbReference type="GO" id="GO:0005886">
    <property type="term" value="C:plasma membrane"/>
    <property type="evidence" value="ECO:0007669"/>
    <property type="project" value="TreeGrafter"/>
</dbReference>
<comment type="catalytic activity">
    <reaction evidence="3">
        <text>2 GTP = 3',3'-c-di-GMP + 2 diphosphate</text>
        <dbReference type="Rhea" id="RHEA:24898"/>
        <dbReference type="ChEBI" id="CHEBI:33019"/>
        <dbReference type="ChEBI" id="CHEBI:37565"/>
        <dbReference type="ChEBI" id="CHEBI:58805"/>
        <dbReference type="EC" id="2.7.7.65"/>
    </reaction>
</comment>
<proteinExistence type="predicted"/>
<dbReference type="InterPro" id="IPR043128">
    <property type="entry name" value="Rev_trsase/Diguanyl_cyclase"/>
</dbReference>
<dbReference type="Gene3D" id="2.60.40.2380">
    <property type="match status" value="1"/>
</dbReference>
<dbReference type="OrthoDB" id="9812260at2"/>
<dbReference type="SMART" id="SM00267">
    <property type="entry name" value="GGDEF"/>
    <property type="match status" value="1"/>
</dbReference>
<dbReference type="Pfam" id="PF07695">
    <property type="entry name" value="7TMR-DISM_7TM"/>
    <property type="match status" value="1"/>
</dbReference>
<evidence type="ECO:0000313" key="8">
    <source>
        <dbReference type="Proteomes" id="UP000281112"/>
    </source>
</evidence>
<organism evidence="7 8">
    <name type="scientific">Vibrio viridaestus</name>
    <dbReference type="NCBI Taxonomy" id="2487322"/>
    <lineage>
        <taxon>Bacteria</taxon>
        <taxon>Pseudomonadati</taxon>
        <taxon>Pseudomonadota</taxon>
        <taxon>Gammaproteobacteria</taxon>
        <taxon>Vibrionales</taxon>
        <taxon>Vibrionaceae</taxon>
        <taxon>Vibrio</taxon>
    </lineage>
</organism>
<dbReference type="GO" id="GO:0052621">
    <property type="term" value="F:diguanylate cyclase activity"/>
    <property type="evidence" value="ECO:0007669"/>
    <property type="project" value="UniProtKB-EC"/>
</dbReference>
<dbReference type="PANTHER" id="PTHR45138:SF9">
    <property type="entry name" value="DIGUANYLATE CYCLASE DGCM-RELATED"/>
    <property type="match status" value="1"/>
</dbReference>
<dbReference type="EC" id="2.7.7.65" evidence="2"/>
<evidence type="ECO:0000256" key="3">
    <source>
        <dbReference type="ARBA" id="ARBA00034247"/>
    </source>
</evidence>
<keyword evidence="5" id="KW-0812">Transmembrane</keyword>
<feature type="transmembrane region" description="Helical" evidence="5">
    <location>
        <begin position="299"/>
        <end position="318"/>
    </location>
</feature>
<sequence>MPLHTIFRLSISIFFLLCTFAIPQYAHAKEIISPSQMAYENVLNSSTDSVIIIHSGQYLKTLRQIEHPSNLAAAFPAADWKDIGHKTLNLGSYSGFTWVKFTVSTESDLGHDKWVLNIPWPTLNFLEIYTYDTISNTWQFINRVDHWQTEKDSINSIPFSMEVDLPAASPITFFLQLKGSDKTIVPITLTKQVPFEQHNHRLQFLYGGFFGILLAILAYNLIIAIYLKSKSYAFYCGYILCLIGYTLFISGIGTAYIWHHFAWINQYAFYFFISCAFLSAALFIKSFLQLNRYRGWPNLLANMVIVSWIFIALITLAFKSPLFIYFADFMGIVSCLTVLLVSVYCWYKGDAAAKFLLFAWCIVILATFYLMLCLIGYTSYTPIALHIQFVGFVIEVFLLSMALAYRIKMQRLALLDEQKKSIQLTMHAKDAKEKEVLAQQRALVAERNARIELEAKVMEKTKELKLTLIELEDANKELHQLSQTDGLTALSNRRHLDTTLPLLAQQSSLTDTPLCVLMIDIDHFKMINDQYGHLCGDDCIRFVANIIKQHKQEESDVAVRYGGEEFCLIFLQKNKQSIINLAEQIRITIEQQSSSEQQLVEQGVRFTVSIGVSCGKVSDLAQAHQLLKSADAALYEAKQTGRNKVVSA</sequence>
<dbReference type="InterPro" id="IPR029787">
    <property type="entry name" value="Nucleotide_cyclase"/>
</dbReference>
<dbReference type="Pfam" id="PF00990">
    <property type="entry name" value="GGDEF"/>
    <property type="match status" value="1"/>
</dbReference>
<dbReference type="GO" id="GO:1902201">
    <property type="term" value="P:negative regulation of bacterial-type flagellum-dependent cell motility"/>
    <property type="evidence" value="ECO:0007669"/>
    <property type="project" value="TreeGrafter"/>
</dbReference>
<comment type="cofactor">
    <cofactor evidence="1">
        <name>Mg(2+)</name>
        <dbReference type="ChEBI" id="CHEBI:18420"/>
    </cofactor>
</comment>
<reference evidence="7 8" key="1">
    <citation type="submission" date="2018-11" db="EMBL/GenBank/DDBJ databases">
        <title>Vibrio LJC006 sp. nov., isolated from seawater during the bloom of the enteromorpha.</title>
        <authorList>
            <person name="Liang J."/>
        </authorList>
    </citation>
    <scope>NUCLEOTIDE SEQUENCE [LARGE SCALE GENOMIC DNA]</scope>
    <source>
        <strain evidence="7 8">LJC006</strain>
    </source>
</reference>
<dbReference type="CDD" id="cd01949">
    <property type="entry name" value="GGDEF"/>
    <property type="match status" value="1"/>
</dbReference>
<dbReference type="SUPFAM" id="SSF55073">
    <property type="entry name" value="Nucleotide cyclase"/>
    <property type="match status" value="1"/>
</dbReference>
<dbReference type="NCBIfam" id="TIGR00254">
    <property type="entry name" value="GGDEF"/>
    <property type="match status" value="1"/>
</dbReference>
<evidence type="ECO:0000313" key="7">
    <source>
        <dbReference type="EMBL" id="RQW62739.1"/>
    </source>
</evidence>
<keyword evidence="4" id="KW-0175">Coiled coil</keyword>
<dbReference type="Pfam" id="PF07696">
    <property type="entry name" value="7TMR-DISMED2"/>
    <property type="match status" value="1"/>
</dbReference>